<evidence type="ECO:0000313" key="3">
    <source>
        <dbReference type="Proteomes" id="UP000077266"/>
    </source>
</evidence>
<dbReference type="EMBL" id="KV426004">
    <property type="protein sequence ID" value="KZV92669.1"/>
    <property type="molecule type" value="Genomic_DNA"/>
</dbReference>
<dbReference type="Proteomes" id="UP000077266">
    <property type="component" value="Unassembled WGS sequence"/>
</dbReference>
<accession>A0A166AK24</accession>
<feature type="region of interest" description="Disordered" evidence="1">
    <location>
        <begin position="150"/>
        <end position="170"/>
    </location>
</feature>
<organism evidence="2 3">
    <name type="scientific">Exidia glandulosa HHB12029</name>
    <dbReference type="NCBI Taxonomy" id="1314781"/>
    <lineage>
        <taxon>Eukaryota</taxon>
        <taxon>Fungi</taxon>
        <taxon>Dikarya</taxon>
        <taxon>Basidiomycota</taxon>
        <taxon>Agaricomycotina</taxon>
        <taxon>Agaricomycetes</taxon>
        <taxon>Auriculariales</taxon>
        <taxon>Exidiaceae</taxon>
        <taxon>Exidia</taxon>
    </lineage>
</organism>
<name>A0A166AK24_EXIGL</name>
<sequence>MAPHPSDATTISLSKAKTKVLELFSPRRSESMDSLKSKISAPVPDTCQLLESGMPDSLLPPSPSYQQYLQAQGFSPPQIDPGLDSSSSASTTPMHSPRTPGVALGYTPYSPDFRASTSPTFKADVDDWRVPFSPSHSTFATVPAARAARASVARPPLATRHTAPPFSHRSPYQVQQLRHPYVPSITTVSSPLTIDVDEPQWSASVPRVLSTPSVASPVVSETPALSVPAAPALSAAPALRASLVALADAAGVSAPVALFVNDSPMEPTTAHTPTFSPTSPALYASVAPVRSAPNLQRVNASRTLDRNVTSPRTERMPKTLGQRNSPRQVAGGAMSSPSSGSHHDALARLSSLLALQPTTSKDDTSSVGVDLNEEVWLDADGFINTTLYAAPSIPTGSRVRIRAPRASDTRALDAHNVDVVAEKLQGVKELDVSSPVGPSATGDWAAAYLESLEILSFTEEGLEDGAMRWTLDEIADVSKIAFIKGSHVSPKTFMFVLSCSADFAEFAIEFDGAESGEEENVRLSYTDKGGRVREFTHCSLAMLDILDVHPVMLLARKITIDDRMKDMLLNAVRRSMPLAARELHVRVCGDPDAPLFSTGGDSDDAFFVMNRLRDVVLSGSRPGAGVSEENVVKLLSKIIVYPRTVRLSLENLKADWWEVMQGRRPLVTAGNFTLGKKSGG</sequence>
<feature type="region of interest" description="Disordered" evidence="1">
    <location>
        <begin position="73"/>
        <end position="101"/>
    </location>
</feature>
<keyword evidence="3" id="KW-1185">Reference proteome</keyword>
<dbReference type="InParanoid" id="A0A166AK24"/>
<protein>
    <submittedName>
        <fullName evidence="2">Uncharacterized protein</fullName>
    </submittedName>
</protein>
<feature type="compositionally biased region" description="Polar residues" evidence="1">
    <location>
        <begin position="294"/>
        <end position="311"/>
    </location>
</feature>
<evidence type="ECO:0000313" key="2">
    <source>
        <dbReference type="EMBL" id="KZV92669.1"/>
    </source>
</evidence>
<feature type="compositionally biased region" description="Low complexity" evidence="1">
    <location>
        <begin position="330"/>
        <end position="340"/>
    </location>
</feature>
<proteinExistence type="predicted"/>
<evidence type="ECO:0000256" key="1">
    <source>
        <dbReference type="SAM" id="MobiDB-lite"/>
    </source>
</evidence>
<reference evidence="2 3" key="1">
    <citation type="journal article" date="2016" name="Mol. Biol. Evol.">
        <title>Comparative Genomics of Early-Diverging Mushroom-Forming Fungi Provides Insights into the Origins of Lignocellulose Decay Capabilities.</title>
        <authorList>
            <person name="Nagy L.G."/>
            <person name="Riley R."/>
            <person name="Tritt A."/>
            <person name="Adam C."/>
            <person name="Daum C."/>
            <person name="Floudas D."/>
            <person name="Sun H."/>
            <person name="Yadav J.S."/>
            <person name="Pangilinan J."/>
            <person name="Larsson K.H."/>
            <person name="Matsuura K."/>
            <person name="Barry K."/>
            <person name="Labutti K."/>
            <person name="Kuo R."/>
            <person name="Ohm R.A."/>
            <person name="Bhattacharya S.S."/>
            <person name="Shirouzu T."/>
            <person name="Yoshinaga Y."/>
            <person name="Martin F.M."/>
            <person name="Grigoriev I.V."/>
            <person name="Hibbett D.S."/>
        </authorList>
    </citation>
    <scope>NUCLEOTIDE SEQUENCE [LARGE SCALE GENOMIC DNA]</scope>
    <source>
        <strain evidence="2 3">HHB12029</strain>
    </source>
</reference>
<gene>
    <name evidence="2" type="ORF">EXIGLDRAFT_749553</name>
</gene>
<dbReference type="AlphaFoldDB" id="A0A166AK24"/>
<feature type="region of interest" description="Disordered" evidence="1">
    <location>
        <begin position="294"/>
        <end position="343"/>
    </location>
</feature>